<evidence type="ECO:0000256" key="4">
    <source>
        <dbReference type="ARBA" id="ARBA00022692"/>
    </source>
</evidence>
<evidence type="ECO:0000256" key="3">
    <source>
        <dbReference type="ARBA" id="ARBA00022475"/>
    </source>
</evidence>
<dbReference type="InterPro" id="IPR007140">
    <property type="entry name" value="DUF350"/>
</dbReference>
<feature type="transmembrane region" description="Helical" evidence="7">
    <location>
        <begin position="185"/>
        <end position="205"/>
    </location>
</feature>
<proteinExistence type="inferred from homology"/>
<feature type="transmembrane region" description="Helical" evidence="7">
    <location>
        <begin position="120"/>
        <end position="141"/>
    </location>
</feature>
<evidence type="ECO:0000313" key="8">
    <source>
        <dbReference type="EMBL" id="WDE05284.1"/>
    </source>
</evidence>
<accession>A0AAE9Z3B3</accession>
<evidence type="ECO:0000256" key="2">
    <source>
        <dbReference type="ARBA" id="ARBA00005779"/>
    </source>
</evidence>
<dbReference type="GO" id="GO:0005886">
    <property type="term" value="C:plasma membrane"/>
    <property type="evidence" value="ECO:0007669"/>
    <property type="project" value="UniProtKB-SubCell"/>
</dbReference>
<organism evidence="8 9">
    <name type="scientific">Thalassomonas viridans</name>
    <dbReference type="NCBI Taxonomy" id="137584"/>
    <lineage>
        <taxon>Bacteria</taxon>
        <taxon>Pseudomonadati</taxon>
        <taxon>Pseudomonadota</taxon>
        <taxon>Gammaproteobacteria</taxon>
        <taxon>Alteromonadales</taxon>
        <taxon>Colwelliaceae</taxon>
        <taxon>Thalassomonas</taxon>
    </lineage>
</organism>
<keyword evidence="5 7" id="KW-1133">Transmembrane helix</keyword>
<feature type="transmembrane region" description="Helical" evidence="7">
    <location>
        <begin position="82"/>
        <end position="99"/>
    </location>
</feature>
<name>A0AAE9Z3B3_9GAMM</name>
<keyword evidence="6 7" id="KW-0472">Membrane</keyword>
<comment type="similarity">
    <text evidence="2">Belongs to the UPF0719 family.</text>
</comment>
<feature type="transmembrane region" description="Helical" evidence="7">
    <location>
        <begin position="46"/>
        <end position="67"/>
    </location>
</feature>
<feature type="transmembrane region" description="Helical" evidence="7">
    <location>
        <begin position="147"/>
        <end position="165"/>
    </location>
</feature>
<feature type="transmembrane region" description="Helical" evidence="7">
    <location>
        <begin position="217"/>
        <end position="238"/>
    </location>
</feature>
<feature type="transmembrane region" description="Helical" evidence="7">
    <location>
        <begin position="6"/>
        <end position="25"/>
    </location>
</feature>
<dbReference type="RefSeq" id="WP_044840903.1">
    <property type="nucleotide sequence ID" value="NZ_CP059733.1"/>
</dbReference>
<dbReference type="PANTHER" id="PTHR40043:SF1">
    <property type="entry name" value="UPF0719 INNER MEMBRANE PROTEIN YJFL"/>
    <property type="match status" value="1"/>
</dbReference>
<evidence type="ECO:0000256" key="5">
    <source>
        <dbReference type="ARBA" id="ARBA00022989"/>
    </source>
</evidence>
<dbReference type="KEGG" id="tvd:SG34_029020"/>
<dbReference type="AlphaFoldDB" id="A0AAE9Z3B3"/>
<evidence type="ECO:0000313" key="9">
    <source>
        <dbReference type="Proteomes" id="UP000032352"/>
    </source>
</evidence>
<reference evidence="8 9" key="1">
    <citation type="journal article" date="2015" name="Genome Announc.">
        <title>Draft Genome Sequences of Marine Isolates of Thalassomonas viridans and Thalassomonas actiniarum.</title>
        <authorList>
            <person name="Olonade I."/>
            <person name="van Zyl L.J."/>
            <person name="Trindade M."/>
        </authorList>
    </citation>
    <scope>NUCLEOTIDE SEQUENCE [LARGE SCALE GENOMIC DNA]</scope>
    <source>
        <strain evidence="8 9">XOM25</strain>
    </source>
</reference>
<comment type="subcellular location">
    <subcellularLocation>
        <location evidence="1">Cell membrane</location>
        <topology evidence="1">Multi-pass membrane protein</topology>
    </subcellularLocation>
</comment>
<evidence type="ECO:0000256" key="1">
    <source>
        <dbReference type="ARBA" id="ARBA00004651"/>
    </source>
</evidence>
<sequence>MDISILTYLSNLAFVGVFLIVIFASKWLYHFTTPYSTFSEIIDKKNLALGISVMGFIAANTIIYSAVLTGPSPGLKADLLDVGQYTLLGMALLLVSRLINDKILLHSFCNHRQIITKQSIAVGLAQASCYITSGLVIGGALTGEGDFSSALVFYTLGQVLLVLFAKIYDLFTKFSLQQELEKGNIAAATSFAATTLALGIILLHALTGEFVSWQNSIALFIQDALLAFVVLPVVRVLVDRLLIPSVNIDCAIKKEHNVAVALLEGAVAVSVALVIFFAL</sequence>
<feature type="transmembrane region" description="Helical" evidence="7">
    <location>
        <begin position="258"/>
        <end position="278"/>
    </location>
</feature>
<reference evidence="8 9" key="2">
    <citation type="journal article" date="2022" name="Mar. Drugs">
        <title>Bioassay-Guided Fractionation Leads to the Detection of Cholic Acid Generated by the Rare Thalassomonas sp.</title>
        <authorList>
            <person name="Pheiffer F."/>
            <person name="Schneider Y.K."/>
            <person name="Hansen E.H."/>
            <person name="Andersen J.H."/>
            <person name="Isaksson J."/>
            <person name="Busche T."/>
            <person name="R C."/>
            <person name="Kalinowski J."/>
            <person name="Zyl L.V."/>
            <person name="Trindade M."/>
        </authorList>
    </citation>
    <scope>NUCLEOTIDE SEQUENCE [LARGE SCALE GENOMIC DNA]</scope>
    <source>
        <strain evidence="8 9">XOM25</strain>
    </source>
</reference>
<evidence type="ECO:0000256" key="6">
    <source>
        <dbReference type="ARBA" id="ARBA00023136"/>
    </source>
</evidence>
<dbReference type="PANTHER" id="PTHR40043">
    <property type="entry name" value="UPF0719 INNER MEMBRANE PROTEIN YJFL"/>
    <property type="match status" value="1"/>
</dbReference>
<protein>
    <submittedName>
        <fullName evidence="8">DUF350 domain-containing protein</fullName>
    </submittedName>
</protein>
<dbReference type="Pfam" id="PF03994">
    <property type="entry name" value="DUF350"/>
    <property type="match status" value="2"/>
</dbReference>
<gene>
    <name evidence="8" type="ORF">SG34_029020</name>
</gene>
<keyword evidence="3" id="KW-1003">Cell membrane</keyword>
<dbReference type="Proteomes" id="UP000032352">
    <property type="component" value="Chromosome"/>
</dbReference>
<keyword evidence="4 7" id="KW-0812">Transmembrane</keyword>
<keyword evidence="9" id="KW-1185">Reference proteome</keyword>
<dbReference type="EMBL" id="CP059733">
    <property type="protein sequence ID" value="WDE05284.1"/>
    <property type="molecule type" value="Genomic_DNA"/>
</dbReference>
<evidence type="ECO:0000256" key="7">
    <source>
        <dbReference type="SAM" id="Phobius"/>
    </source>
</evidence>